<reference evidence="2" key="1">
    <citation type="submission" date="2020-04" db="EMBL/GenBank/DDBJ databases">
        <title>Ralstonia solanacearum UW576, UW763, UW773, and UW774.</title>
        <authorList>
            <person name="Steidl O."/>
            <person name="Truchon A."/>
            <person name="Allen C."/>
        </authorList>
    </citation>
    <scope>NUCLEOTIDE SEQUENCE [LARGE SCALE GENOMIC DNA]</scope>
    <source>
        <strain evidence="2">UW774</strain>
        <plasmid evidence="2">pUW774mp</plasmid>
    </source>
</reference>
<evidence type="ECO:0000313" key="2">
    <source>
        <dbReference type="Proteomes" id="UP000593970"/>
    </source>
</evidence>
<keyword evidence="1" id="KW-0614">Plasmid</keyword>
<dbReference type="AlphaFoldDB" id="A0AA92K7J6"/>
<proteinExistence type="predicted"/>
<organism evidence="1 2">
    <name type="scientific">Ralstonia solanacearum</name>
    <name type="common">Pseudomonas solanacearum</name>
    <dbReference type="NCBI Taxonomy" id="305"/>
    <lineage>
        <taxon>Bacteria</taxon>
        <taxon>Pseudomonadati</taxon>
        <taxon>Pseudomonadota</taxon>
        <taxon>Betaproteobacteria</taxon>
        <taxon>Burkholderiales</taxon>
        <taxon>Burkholderiaceae</taxon>
        <taxon>Ralstonia</taxon>
        <taxon>Ralstonia solanacearum species complex</taxon>
    </lineage>
</organism>
<sequence length="56" mass="6014">MARPAVDRRRQGDGIGFSLGPCKPVIEQRLGQQLAATVRGGGVPWEVTRSRQLALG</sequence>
<gene>
    <name evidence="1" type="ORF">HF909_18455</name>
</gene>
<dbReference type="EMBL" id="CP051170">
    <property type="protein sequence ID" value="QOK99744.1"/>
    <property type="molecule type" value="Genomic_DNA"/>
</dbReference>
<dbReference type="InterPro" id="IPR021795">
    <property type="entry name" value="DUF3363"/>
</dbReference>
<geneLocation type="plasmid" evidence="1 2">
    <name>pUW774mp</name>
</geneLocation>
<dbReference type="Pfam" id="PF11843">
    <property type="entry name" value="DUF3363"/>
    <property type="match status" value="1"/>
</dbReference>
<name>A0AA92K7J6_RALSL</name>
<evidence type="ECO:0000313" key="1">
    <source>
        <dbReference type="EMBL" id="QOK99744.1"/>
    </source>
</evidence>
<protein>
    <submittedName>
        <fullName evidence="1">DUF3363 domain-containing protein</fullName>
    </submittedName>
</protein>
<dbReference type="Proteomes" id="UP000593970">
    <property type="component" value="Plasmid pUW774mp"/>
</dbReference>
<accession>A0AA92K7J6</accession>